<evidence type="ECO:0000313" key="2">
    <source>
        <dbReference type="EMBL" id="TKX22250.1"/>
    </source>
</evidence>
<dbReference type="PANTHER" id="PTHR28096">
    <property type="entry name" value="PROTEIN FAF1"/>
    <property type="match status" value="1"/>
</dbReference>
<name>A0A4U7AZY0_9PEZI</name>
<dbReference type="InterPro" id="IPR027973">
    <property type="entry name" value="FSAF1-like"/>
</dbReference>
<sequence>MSITTALGKRKRSAPRPTPSHPEPERSSSPGDEDVTAIFRRAFEAKFAPLPQQQKRTPAPQAPAPDGPSEADDSEWSGISDTEAPLEIIQDASLPTRSEAPSGREKRAFMSFKPPSSDAKPSASTKKVQKRDEEDEGEAVNLKNDLALQRLLSESHLLTDTRATGPQGKNRLKAMELRLQGLGAKKSVLDQRDMPMAHRKGIEGKKRAREEERRRDAKENGIVLERERRERVSEGKRERGVGGPSVGTFRGGMLKLSKGDVEGIQGRSGGRGGRGRGRGRGGGRGRGRGR</sequence>
<dbReference type="PANTHER" id="PTHR28096:SF1">
    <property type="entry name" value="PROTEIN FAF1"/>
    <property type="match status" value="1"/>
</dbReference>
<gene>
    <name evidence="2" type="ORF">C1H76_5540</name>
</gene>
<dbReference type="EMBL" id="PTQR01000068">
    <property type="protein sequence ID" value="TKX22250.1"/>
    <property type="molecule type" value="Genomic_DNA"/>
</dbReference>
<dbReference type="Proteomes" id="UP000308133">
    <property type="component" value="Unassembled WGS sequence"/>
</dbReference>
<dbReference type="GO" id="GO:0005730">
    <property type="term" value="C:nucleolus"/>
    <property type="evidence" value="ECO:0007669"/>
    <property type="project" value="TreeGrafter"/>
</dbReference>
<reference evidence="2 3" key="1">
    <citation type="submission" date="2018-02" db="EMBL/GenBank/DDBJ databases">
        <title>Draft genome sequences of Elsinoe sp., causing black scab on jojoba.</title>
        <authorList>
            <person name="Stodart B."/>
            <person name="Jeffress S."/>
            <person name="Ash G."/>
            <person name="Arun Chinnappa K."/>
        </authorList>
    </citation>
    <scope>NUCLEOTIDE SEQUENCE [LARGE SCALE GENOMIC DNA]</scope>
    <source>
        <strain evidence="2 3">Hillstone_2</strain>
    </source>
</reference>
<dbReference type="AlphaFoldDB" id="A0A4U7AZY0"/>
<feature type="region of interest" description="Disordered" evidence="1">
    <location>
        <begin position="186"/>
        <end position="290"/>
    </location>
</feature>
<feature type="compositionally biased region" description="Low complexity" evidence="1">
    <location>
        <begin position="113"/>
        <end position="126"/>
    </location>
</feature>
<feature type="region of interest" description="Disordered" evidence="1">
    <location>
        <begin position="1"/>
        <end position="142"/>
    </location>
</feature>
<evidence type="ECO:0000313" key="3">
    <source>
        <dbReference type="Proteomes" id="UP000308133"/>
    </source>
</evidence>
<feature type="compositionally biased region" description="Basic and acidic residues" evidence="1">
    <location>
        <begin position="187"/>
        <end position="240"/>
    </location>
</feature>
<accession>A0A4U7AZY0</accession>
<comment type="caution">
    <text evidence="2">The sequence shown here is derived from an EMBL/GenBank/DDBJ whole genome shotgun (WGS) entry which is preliminary data.</text>
</comment>
<protein>
    <submittedName>
        <fullName evidence="2">Uncharacterized protein</fullName>
    </submittedName>
</protein>
<evidence type="ECO:0000256" key="1">
    <source>
        <dbReference type="SAM" id="MobiDB-lite"/>
    </source>
</evidence>
<dbReference type="Pfam" id="PF15375">
    <property type="entry name" value="FSAF1"/>
    <property type="match status" value="1"/>
</dbReference>
<feature type="compositionally biased region" description="Basic residues" evidence="1">
    <location>
        <begin position="273"/>
        <end position="290"/>
    </location>
</feature>
<dbReference type="GO" id="GO:0000462">
    <property type="term" value="P:maturation of SSU-rRNA from tricistronic rRNA transcript (SSU-rRNA, 5.8S rRNA, LSU-rRNA)"/>
    <property type="evidence" value="ECO:0007669"/>
    <property type="project" value="TreeGrafter"/>
</dbReference>
<organism evidence="2 3">
    <name type="scientific">Elsinoe australis</name>
    <dbReference type="NCBI Taxonomy" id="40998"/>
    <lineage>
        <taxon>Eukaryota</taxon>
        <taxon>Fungi</taxon>
        <taxon>Dikarya</taxon>
        <taxon>Ascomycota</taxon>
        <taxon>Pezizomycotina</taxon>
        <taxon>Dothideomycetes</taxon>
        <taxon>Dothideomycetidae</taxon>
        <taxon>Myriangiales</taxon>
        <taxon>Elsinoaceae</taxon>
        <taxon>Elsinoe</taxon>
    </lineage>
</organism>
<proteinExistence type="predicted"/>
<dbReference type="InterPro" id="IPR053030">
    <property type="entry name" value="Ribosomal_biogenesis_FAF1-like"/>
</dbReference>